<reference evidence="3" key="1">
    <citation type="journal article" date="2017" name="Nat. Ecol. Evol.">
        <title>Genome expansion and lineage-specific genetic innovations in the forest pathogenic fungi Armillaria.</title>
        <authorList>
            <person name="Sipos G."/>
            <person name="Prasanna A.N."/>
            <person name="Walter M.C."/>
            <person name="O'Connor E."/>
            <person name="Balint B."/>
            <person name="Krizsan K."/>
            <person name="Kiss B."/>
            <person name="Hess J."/>
            <person name="Varga T."/>
            <person name="Slot J."/>
            <person name="Riley R."/>
            <person name="Boka B."/>
            <person name="Rigling D."/>
            <person name="Barry K."/>
            <person name="Lee J."/>
            <person name="Mihaltcheva S."/>
            <person name="LaButti K."/>
            <person name="Lipzen A."/>
            <person name="Waldron R."/>
            <person name="Moloney N.M."/>
            <person name="Sperisen C."/>
            <person name="Kredics L."/>
            <person name="Vagvoelgyi C."/>
            <person name="Patrignani A."/>
            <person name="Fitzpatrick D."/>
            <person name="Nagy I."/>
            <person name="Doyle S."/>
            <person name="Anderson J.B."/>
            <person name="Grigoriev I.V."/>
            <person name="Gueldener U."/>
            <person name="Muensterkoetter M."/>
            <person name="Nagy L.G."/>
        </authorList>
    </citation>
    <scope>NUCLEOTIDE SEQUENCE [LARGE SCALE GENOMIC DNA]</scope>
    <source>
        <strain evidence="3">Ar21-2</strain>
    </source>
</reference>
<sequence length="167" mass="18169">MSSRCRVIVQTFSHATCKGGQAVSIIRTTVLELKLEEYKIPILISPRPFPALSAVRGEGYAGFEDAKGIDPVAELDGGGKTGSRDDSVTENDEGDGQNEWRSVQKQNVGVVVKGRTVEDSLYQQNETGMICHEAHRVSHLHRPSSSSKKRSPLDVGEDTIETDDESG</sequence>
<protein>
    <submittedName>
        <fullName evidence="2">Uncharacterized protein</fullName>
    </submittedName>
</protein>
<evidence type="ECO:0000313" key="2">
    <source>
        <dbReference type="EMBL" id="PBK91037.1"/>
    </source>
</evidence>
<evidence type="ECO:0000256" key="1">
    <source>
        <dbReference type="SAM" id="MobiDB-lite"/>
    </source>
</evidence>
<gene>
    <name evidence="2" type="ORF">ARMGADRAFT_1032110</name>
</gene>
<dbReference type="InParanoid" id="A0A2H3DPN7"/>
<dbReference type="AlphaFoldDB" id="A0A2H3DPN7"/>
<organism evidence="2 3">
    <name type="scientific">Armillaria gallica</name>
    <name type="common">Bulbous honey fungus</name>
    <name type="synonym">Armillaria bulbosa</name>
    <dbReference type="NCBI Taxonomy" id="47427"/>
    <lineage>
        <taxon>Eukaryota</taxon>
        <taxon>Fungi</taxon>
        <taxon>Dikarya</taxon>
        <taxon>Basidiomycota</taxon>
        <taxon>Agaricomycotina</taxon>
        <taxon>Agaricomycetes</taxon>
        <taxon>Agaricomycetidae</taxon>
        <taxon>Agaricales</taxon>
        <taxon>Marasmiineae</taxon>
        <taxon>Physalacriaceae</taxon>
        <taxon>Armillaria</taxon>
    </lineage>
</organism>
<accession>A0A2H3DPN7</accession>
<evidence type="ECO:0000313" key="3">
    <source>
        <dbReference type="Proteomes" id="UP000217790"/>
    </source>
</evidence>
<keyword evidence="3" id="KW-1185">Reference proteome</keyword>
<proteinExistence type="predicted"/>
<feature type="compositionally biased region" description="Acidic residues" evidence="1">
    <location>
        <begin position="155"/>
        <end position="167"/>
    </location>
</feature>
<dbReference type="Proteomes" id="UP000217790">
    <property type="component" value="Unassembled WGS sequence"/>
</dbReference>
<feature type="region of interest" description="Disordered" evidence="1">
    <location>
        <begin position="71"/>
        <end position="105"/>
    </location>
</feature>
<feature type="region of interest" description="Disordered" evidence="1">
    <location>
        <begin position="135"/>
        <end position="167"/>
    </location>
</feature>
<feature type="compositionally biased region" description="Basic residues" evidence="1">
    <location>
        <begin position="137"/>
        <end position="150"/>
    </location>
</feature>
<name>A0A2H3DPN7_ARMGA</name>
<dbReference type="EMBL" id="KZ293663">
    <property type="protein sequence ID" value="PBK91037.1"/>
    <property type="molecule type" value="Genomic_DNA"/>
</dbReference>